<gene>
    <name evidence="1" type="ORF">AB205_0000740</name>
</gene>
<protein>
    <submittedName>
        <fullName evidence="1">Uncharacterized protein</fullName>
    </submittedName>
</protein>
<dbReference type="GO" id="GO:0042791">
    <property type="term" value="P:5S class rRNA transcription by RNA polymerase III"/>
    <property type="evidence" value="ECO:0007669"/>
    <property type="project" value="TreeGrafter"/>
</dbReference>
<name>A0A2G9SJA0_AQUCT</name>
<dbReference type="GO" id="GO:0003677">
    <property type="term" value="F:DNA binding"/>
    <property type="evidence" value="ECO:0007669"/>
    <property type="project" value="InterPro"/>
</dbReference>
<dbReference type="EMBL" id="KV923605">
    <property type="protein sequence ID" value="PIO40230.1"/>
    <property type="molecule type" value="Genomic_DNA"/>
</dbReference>
<reference evidence="2" key="1">
    <citation type="journal article" date="2017" name="Nat. Commun.">
        <title>The North American bullfrog draft genome provides insight into hormonal regulation of long noncoding RNA.</title>
        <authorList>
            <person name="Hammond S.A."/>
            <person name="Warren R.L."/>
            <person name="Vandervalk B.P."/>
            <person name="Kucuk E."/>
            <person name="Khan H."/>
            <person name="Gibb E.A."/>
            <person name="Pandoh P."/>
            <person name="Kirk H."/>
            <person name="Zhao Y."/>
            <person name="Jones M."/>
            <person name="Mungall A.J."/>
            <person name="Coope R."/>
            <person name="Pleasance S."/>
            <person name="Moore R.A."/>
            <person name="Holt R.A."/>
            <person name="Round J.M."/>
            <person name="Ohora S."/>
            <person name="Walle B.V."/>
            <person name="Veldhoen N."/>
            <person name="Helbing C.C."/>
            <person name="Birol I."/>
        </authorList>
    </citation>
    <scope>NUCLEOTIDE SEQUENCE [LARGE SCALE GENOMIC DNA]</scope>
</reference>
<keyword evidence="2" id="KW-1185">Reference proteome</keyword>
<sequence>MYRQYHDDILVKAFLEFQKKRLVNRRRVNHLLGPKKNRALPFLPMSFQLSQTYYSLGRDGLDDEDFDDEEVDENVSHKRKIEVKARQASHTNYLLMRGYCAPGIVSTRNLNPNDNVVVNSCQVHVKLRNAPLSGRLKDW</sequence>
<organism evidence="1 2">
    <name type="scientific">Aquarana catesbeiana</name>
    <name type="common">American bullfrog</name>
    <name type="synonym">Rana catesbeiana</name>
    <dbReference type="NCBI Taxonomy" id="8400"/>
    <lineage>
        <taxon>Eukaryota</taxon>
        <taxon>Metazoa</taxon>
        <taxon>Chordata</taxon>
        <taxon>Craniata</taxon>
        <taxon>Vertebrata</taxon>
        <taxon>Euteleostomi</taxon>
        <taxon>Amphibia</taxon>
        <taxon>Batrachia</taxon>
        <taxon>Anura</taxon>
        <taxon>Neobatrachia</taxon>
        <taxon>Ranoidea</taxon>
        <taxon>Ranidae</taxon>
        <taxon>Aquarana</taxon>
    </lineage>
</organism>
<dbReference type="InterPro" id="IPR044210">
    <property type="entry name" value="Tfc3-like"/>
</dbReference>
<dbReference type="Proteomes" id="UP000228934">
    <property type="component" value="Unassembled WGS sequence"/>
</dbReference>
<dbReference type="OrthoDB" id="68020at2759"/>
<evidence type="ECO:0000313" key="2">
    <source>
        <dbReference type="Proteomes" id="UP000228934"/>
    </source>
</evidence>
<dbReference type="PANTHER" id="PTHR15180">
    <property type="entry name" value="GENERAL TRANSCRIPTION FACTOR 3C POLYPEPTIDE 1"/>
    <property type="match status" value="1"/>
</dbReference>
<feature type="non-terminal residue" evidence="1">
    <location>
        <position position="139"/>
    </location>
</feature>
<proteinExistence type="predicted"/>
<dbReference type="PANTHER" id="PTHR15180:SF1">
    <property type="entry name" value="GENERAL TRANSCRIPTION FACTOR 3C POLYPEPTIDE 1"/>
    <property type="match status" value="1"/>
</dbReference>
<accession>A0A2G9SJA0</accession>
<evidence type="ECO:0000313" key="1">
    <source>
        <dbReference type="EMBL" id="PIO40230.1"/>
    </source>
</evidence>
<dbReference type="AlphaFoldDB" id="A0A2G9SJA0"/>
<dbReference type="GO" id="GO:0006384">
    <property type="term" value="P:transcription initiation at RNA polymerase III promoter"/>
    <property type="evidence" value="ECO:0007669"/>
    <property type="project" value="InterPro"/>
</dbReference>
<dbReference type="GO" id="GO:0000127">
    <property type="term" value="C:transcription factor TFIIIC complex"/>
    <property type="evidence" value="ECO:0007669"/>
    <property type="project" value="InterPro"/>
</dbReference>